<dbReference type="Gene3D" id="3.40.190.10">
    <property type="entry name" value="Periplasmic binding protein-like II"/>
    <property type="match status" value="2"/>
</dbReference>
<name>V4JJF0_PSEL2</name>
<proteinExistence type="predicted"/>
<feature type="chain" id="PRO_5004720079" evidence="1">
    <location>
        <begin position="19"/>
        <end position="247"/>
    </location>
</feature>
<dbReference type="Pfam" id="PF00497">
    <property type="entry name" value="SBP_bac_3"/>
    <property type="match status" value="1"/>
</dbReference>
<reference evidence="3 4" key="1">
    <citation type="submission" date="2013-07" db="EMBL/GenBank/DDBJ databases">
        <title>Draft genome sequence of Pseudoalteromonas luteoviolacea 2ta16.</title>
        <authorList>
            <person name="Allen E.E."/>
            <person name="Azam F."/>
            <person name="Podell S."/>
        </authorList>
    </citation>
    <scope>NUCLEOTIDE SEQUENCE [LARGE SCALE GENOMIC DNA]</scope>
    <source>
        <strain evidence="3 4">2ta16</strain>
    </source>
</reference>
<dbReference type="InterPro" id="IPR001638">
    <property type="entry name" value="Solute-binding_3/MltF_N"/>
</dbReference>
<evidence type="ECO:0000313" key="4">
    <source>
        <dbReference type="Proteomes" id="UP000017820"/>
    </source>
</evidence>
<comment type="caution">
    <text evidence="3">The sequence shown here is derived from an EMBL/GenBank/DDBJ whole genome shotgun (WGS) entry which is preliminary data.</text>
</comment>
<dbReference type="Proteomes" id="UP000017820">
    <property type="component" value="Unassembled WGS sequence"/>
</dbReference>
<dbReference type="AlphaFoldDB" id="V4JJF0"/>
<dbReference type="EMBL" id="AUSV01000008">
    <property type="protein sequence ID" value="ESP94997.1"/>
    <property type="molecule type" value="Genomic_DNA"/>
</dbReference>
<dbReference type="RefSeq" id="WP_023397517.1">
    <property type="nucleotide sequence ID" value="NZ_AUSV01000008.1"/>
</dbReference>
<gene>
    <name evidence="3" type="ORF">PL2TA16_04553</name>
</gene>
<accession>V4JJF0</accession>
<dbReference type="PATRIC" id="fig|1353533.3.peg.553"/>
<organism evidence="3 4">
    <name type="scientific">Pseudoalteromonas luteoviolacea (strain 2ta16)</name>
    <dbReference type="NCBI Taxonomy" id="1353533"/>
    <lineage>
        <taxon>Bacteria</taxon>
        <taxon>Pseudomonadati</taxon>
        <taxon>Pseudomonadota</taxon>
        <taxon>Gammaproteobacteria</taxon>
        <taxon>Alteromonadales</taxon>
        <taxon>Pseudoalteromonadaceae</taxon>
        <taxon>Pseudoalteromonas</taxon>
    </lineage>
</organism>
<sequence>MKHALIVILLFCSSYVAALEVVFEHNPPFQMVDESGTGYGPVYYFAKKLLKAANLNAKFTAKPWARIMNKDAQRPNVMILSMSKTPQRANRFIWLTSVYTGQQYFWKVRSRAEPNNGVINVAIERNSHKMKSVISHFREDNVLQVINSTQALQALIKGRVNRFVGTTFAVSGKLADLGYDMSILERLTVFDEAGFESKGLYLTLTLNTQEKYVSAIKEALASSEIKRARQELFTGFIEAEKALLAQQ</sequence>
<evidence type="ECO:0000313" key="3">
    <source>
        <dbReference type="EMBL" id="ESP94997.1"/>
    </source>
</evidence>
<feature type="signal peptide" evidence="1">
    <location>
        <begin position="1"/>
        <end position="18"/>
    </location>
</feature>
<keyword evidence="1" id="KW-0732">Signal</keyword>
<evidence type="ECO:0000256" key="1">
    <source>
        <dbReference type="SAM" id="SignalP"/>
    </source>
</evidence>
<feature type="domain" description="Solute-binding protein family 3/N-terminal" evidence="2">
    <location>
        <begin position="23"/>
        <end position="157"/>
    </location>
</feature>
<evidence type="ECO:0000259" key="2">
    <source>
        <dbReference type="Pfam" id="PF00497"/>
    </source>
</evidence>
<protein>
    <submittedName>
        <fullName evidence="3">ABC-type amino acid transport/signal transduction system, periplasmic component/domain protein</fullName>
    </submittedName>
</protein>
<dbReference type="SUPFAM" id="SSF53850">
    <property type="entry name" value="Periplasmic binding protein-like II"/>
    <property type="match status" value="1"/>
</dbReference>